<evidence type="ECO:0000313" key="5">
    <source>
        <dbReference type="EMBL" id="KJP85107.1"/>
    </source>
</evidence>
<keyword evidence="2" id="KW-1133">Transmembrane helix</keyword>
<evidence type="ECO:0000259" key="3">
    <source>
        <dbReference type="Pfam" id="PF12879"/>
    </source>
</evidence>
<dbReference type="EMBL" id="KQ001750">
    <property type="protein sequence ID" value="KJP85107.1"/>
    <property type="molecule type" value="Genomic_DNA"/>
</dbReference>
<feature type="region of interest" description="Disordered" evidence="1">
    <location>
        <begin position="230"/>
        <end position="381"/>
    </location>
</feature>
<feature type="compositionally biased region" description="Basic and acidic residues" evidence="1">
    <location>
        <begin position="767"/>
        <end position="777"/>
    </location>
</feature>
<feature type="compositionally biased region" description="Polar residues" evidence="1">
    <location>
        <begin position="359"/>
        <end position="381"/>
    </location>
</feature>
<evidence type="ECO:0000256" key="2">
    <source>
        <dbReference type="SAM" id="Phobius"/>
    </source>
</evidence>
<feature type="region of interest" description="Disordered" evidence="1">
    <location>
        <begin position="409"/>
        <end position="607"/>
    </location>
</feature>
<feature type="compositionally biased region" description="Low complexity" evidence="1">
    <location>
        <begin position="518"/>
        <end position="533"/>
    </location>
</feature>
<keyword evidence="6" id="KW-1185">Reference proteome</keyword>
<organism evidence="5 6">
    <name type="scientific">Plasmodium fragile</name>
    <dbReference type="NCBI Taxonomy" id="5857"/>
    <lineage>
        <taxon>Eukaryota</taxon>
        <taxon>Sar</taxon>
        <taxon>Alveolata</taxon>
        <taxon>Apicomplexa</taxon>
        <taxon>Aconoidasida</taxon>
        <taxon>Haemosporida</taxon>
        <taxon>Plasmodiidae</taxon>
        <taxon>Plasmodium</taxon>
        <taxon>Plasmodium (Plasmodium)</taxon>
    </lineage>
</organism>
<evidence type="ECO:0008006" key="7">
    <source>
        <dbReference type="Google" id="ProtNLM"/>
    </source>
</evidence>
<feature type="compositionally biased region" description="Low complexity" evidence="1">
    <location>
        <begin position="348"/>
        <end position="358"/>
    </location>
</feature>
<feature type="transmembrane region" description="Helical" evidence="2">
    <location>
        <begin position="617"/>
        <end position="640"/>
    </location>
</feature>
<evidence type="ECO:0000313" key="6">
    <source>
        <dbReference type="Proteomes" id="UP000054561"/>
    </source>
</evidence>
<keyword evidence="2" id="KW-0812">Transmembrane</keyword>
<protein>
    <recommendedName>
        <fullName evidence="7">Schizont-infected cell agglutination C-terminal domain-containing protein</fullName>
    </recommendedName>
</protein>
<dbReference type="VEuPathDB" id="PlasmoDB:AK88_05259"/>
<dbReference type="InterPro" id="IPR024288">
    <property type="entry name" value="SICA_C"/>
</dbReference>
<sequence length="1021" mass="109572">MQTSLRTDIQAELEQFVAHMEHDDIDSYAANCKNTGYTREGGGQDFFKHNEGDELICKLMSGALFFMNANSWTKRGGNMVVSNDDELKDYVRCAIVNIFMYILLASPCRSQMGVYYAWDTVTQMEGIMGGLITEGKCKRGVFTDIQTQEFDMEKQITTWLKNNPSLTEKIEGPAIKSKCTQRLQDLVSGTTGTHAMDDKIQLQTTQTHVIEDLRPETTVLVREVPPQLMQPAREHATSPNPDSPADASHDDDEDDGDEQEDVNGAAPKPGAAKPANSKTVQPTTGDQPSGTGTPPGQARADESAGEDPAVTPPGSPPSSQPQAPASPVLPPAPEGSAEGPSKEPPAAPAGHPQAPASANTNDAGTTSQTATTADGKQSQSTCVTHINDNKIHQTAEGNNAVSVGITIVDSSSTGCSGSGTPGEDPTKSNSVPEPPAAAQPAAEAPPTASEPAEPTETATGAAGGPADGTIQGTVAAVTPKNKGDDPPSAPSRGDHVVDGGNDDPPPLNPPKPKPNPNPNQSGSSGGISESGSSAAGGGAAGSGGGGASGSSSSSPSEPSSSGSAEISNPGSSGSASPSTPQTPQIPSTAQNDQPAQNKPGEGGVAGGGLRWEDVKPYIPAIIPAVVGIGIIAFFLWKYFAYLAKRRRTYRTVRDVPSPPLDEEILDHLQRGEPPPDYGYTMIRDTRPGRLPAARRRRQPRVNRRTIIELHLEVLNECEATEWQHVKEDYLQILVQEFMGGNNGHSSFPDAPTTKQGLSGSNVSSTDSDGKDPCPRNEDDPDPCSCMETIQLEPGPCRPHDPDAWSCMETIPLATDPSASNDEDYDPWSCMETIQLATDRCPPNEDDRWNCMETIQLQTGPCRPNAEDRWNCMETIQLDTAPDAHSSPRNECPIPDHTNWINWIDRHKHIVRACTGQPWFNALKSEWKQHLRDHMVANEDNGVYGHSEFVDKDVEVEKAMAAEHMLRVRDLPRSQLHQPPHMKKRLTAKTWILLLALVIEQCELERNLQETESYVDDLLDKL</sequence>
<dbReference type="GeneID" id="24270573"/>
<evidence type="ECO:0000256" key="1">
    <source>
        <dbReference type="SAM" id="MobiDB-lite"/>
    </source>
</evidence>
<feature type="compositionally biased region" description="Low complexity" evidence="1">
    <location>
        <begin position="264"/>
        <end position="275"/>
    </location>
</feature>
<gene>
    <name evidence="5" type="ORF">AK88_05259</name>
</gene>
<proteinExistence type="predicted"/>
<dbReference type="Proteomes" id="UP000054561">
    <property type="component" value="Unassembled WGS sequence"/>
</dbReference>
<dbReference type="OrthoDB" id="375150at2759"/>
<feature type="compositionally biased region" description="Acidic residues" evidence="1">
    <location>
        <begin position="249"/>
        <end position="261"/>
    </location>
</feature>
<dbReference type="Pfam" id="PF12887">
    <property type="entry name" value="SICA_alpha"/>
    <property type="match status" value="1"/>
</dbReference>
<feature type="compositionally biased region" description="Pro residues" evidence="1">
    <location>
        <begin position="503"/>
        <end position="517"/>
    </location>
</feature>
<reference evidence="5 6" key="1">
    <citation type="submission" date="2014-03" db="EMBL/GenBank/DDBJ databases">
        <title>The Genome Sequence of Plasmodium fragile nilgiri.</title>
        <authorList>
            <consortium name="The Broad Institute Genomics Platform"/>
            <consortium name="The Broad Institute Genome Sequencing Center for Infectious Disease"/>
            <person name="Neafsey D."/>
            <person name="Duraisingh M."/>
            <person name="Young S.K."/>
            <person name="Zeng Q."/>
            <person name="Gargeya S."/>
            <person name="Abouelleil A."/>
            <person name="Alvarado L."/>
            <person name="Chapman S.B."/>
            <person name="Gainer-Dewar J."/>
            <person name="Goldberg J."/>
            <person name="Griggs A."/>
            <person name="Gujja S."/>
            <person name="Hansen M."/>
            <person name="Howarth C."/>
            <person name="Imamovic A."/>
            <person name="Larimer J."/>
            <person name="Pearson M."/>
            <person name="Poon T.W."/>
            <person name="Priest M."/>
            <person name="Roberts A."/>
            <person name="Saif S."/>
            <person name="Shea T."/>
            <person name="Sykes S."/>
            <person name="Wortman J."/>
            <person name="Nusbaum C."/>
            <person name="Birren B."/>
        </authorList>
    </citation>
    <scope>NUCLEOTIDE SEQUENCE [LARGE SCALE GENOMIC DNA]</scope>
    <source>
        <strain evidence="6">nilgiri</strain>
    </source>
</reference>
<dbReference type="InterPro" id="IPR024290">
    <property type="entry name" value="SICA_extracell_a"/>
</dbReference>
<dbReference type="Pfam" id="PF12879">
    <property type="entry name" value="SICA_C"/>
    <property type="match status" value="1"/>
</dbReference>
<dbReference type="RefSeq" id="XP_012338284.1">
    <property type="nucleotide sequence ID" value="XM_012482861.1"/>
</dbReference>
<keyword evidence="2" id="KW-0472">Membrane</keyword>
<feature type="compositionally biased region" description="Low complexity" evidence="1">
    <location>
        <begin position="549"/>
        <end position="590"/>
    </location>
</feature>
<feature type="domain" description="Schizont-infected cell agglutination C-terminal" evidence="3">
    <location>
        <begin position="637"/>
        <end position="740"/>
    </location>
</feature>
<feature type="compositionally biased region" description="Low complexity" evidence="1">
    <location>
        <begin position="438"/>
        <end position="460"/>
    </location>
</feature>
<feature type="compositionally biased region" description="Low complexity" evidence="1">
    <location>
        <begin position="237"/>
        <end position="246"/>
    </location>
</feature>
<feature type="compositionally biased region" description="Pro residues" evidence="1">
    <location>
        <begin position="310"/>
        <end position="319"/>
    </location>
</feature>
<evidence type="ECO:0000259" key="4">
    <source>
        <dbReference type="Pfam" id="PF12887"/>
    </source>
</evidence>
<accession>A0A0D9QE81</accession>
<name>A0A0D9QE81_PLAFR</name>
<feature type="compositionally biased region" description="Polar residues" evidence="1">
    <location>
        <begin position="276"/>
        <end position="294"/>
    </location>
</feature>
<dbReference type="AlphaFoldDB" id="A0A0D9QE81"/>
<feature type="region of interest" description="Disordered" evidence="1">
    <location>
        <begin position="743"/>
        <end position="781"/>
    </location>
</feature>
<feature type="compositionally biased region" description="Polar residues" evidence="1">
    <location>
        <begin position="752"/>
        <end position="766"/>
    </location>
</feature>
<feature type="compositionally biased region" description="Gly residues" evidence="1">
    <location>
        <begin position="534"/>
        <end position="548"/>
    </location>
</feature>
<feature type="domain" description="Schizont-infected cell agglutination extracellular alpha" evidence="4">
    <location>
        <begin position="3"/>
        <end position="159"/>
    </location>
</feature>